<dbReference type="CDD" id="cd00056">
    <property type="entry name" value="ENDO3c"/>
    <property type="match status" value="1"/>
</dbReference>
<evidence type="ECO:0000256" key="7">
    <source>
        <dbReference type="ARBA" id="ARBA00022723"/>
    </source>
</evidence>
<evidence type="ECO:0000256" key="12">
    <source>
        <dbReference type="ARBA" id="ARBA00023204"/>
    </source>
</evidence>
<comment type="function">
    <text evidence="2">Adenine glycosylase active on G-A mispairs. MutY also corrects error-prone DNA synthesis past GO lesions which are due to the oxidatively damaged form of guanine: 7,8-dihydro-8-oxoguanine (8-oxo-dGTP).</text>
</comment>
<dbReference type="Gene3D" id="1.10.340.30">
    <property type="entry name" value="Hypothetical protein, domain 2"/>
    <property type="match status" value="1"/>
</dbReference>
<dbReference type="InterPro" id="IPR004036">
    <property type="entry name" value="Endonuclease-III-like_CS2"/>
</dbReference>
<dbReference type="Gene3D" id="3.90.79.10">
    <property type="entry name" value="Nucleoside Triphosphate Pyrophosphohydrolase"/>
    <property type="match status" value="1"/>
</dbReference>
<proteinExistence type="inferred from homology"/>
<keyword evidence="17" id="KW-1185">Reference proteome</keyword>
<evidence type="ECO:0000313" key="16">
    <source>
        <dbReference type="EMBL" id="MBR0558913.1"/>
    </source>
</evidence>
<evidence type="ECO:0000256" key="9">
    <source>
        <dbReference type="ARBA" id="ARBA00022801"/>
    </source>
</evidence>
<accession>A0ABS5E4T5</accession>
<dbReference type="InterPro" id="IPR003265">
    <property type="entry name" value="HhH-GPD_domain"/>
</dbReference>
<dbReference type="PANTHER" id="PTHR42944:SF1">
    <property type="entry name" value="ADENINE DNA GLYCOSYLASE"/>
    <property type="match status" value="1"/>
</dbReference>
<dbReference type="InterPro" id="IPR044298">
    <property type="entry name" value="MIG/MutY"/>
</dbReference>
<dbReference type="SUPFAM" id="SSF48150">
    <property type="entry name" value="DNA-glycosylase"/>
    <property type="match status" value="1"/>
</dbReference>
<evidence type="ECO:0000256" key="5">
    <source>
        <dbReference type="ARBA" id="ARBA00022023"/>
    </source>
</evidence>
<reference evidence="16 17" key="1">
    <citation type="submission" date="2021-04" db="EMBL/GenBank/DDBJ databases">
        <title>The complete genome sequence of Neokomagataea sp. TBRC 2177.</title>
        <authorList>
            <person name="Charoenyingcharoen P."/>
            <person name="Yukphan P."/>
        </authorList>
    </citation>
    <scope>NUCLEOTIDE SEQUENCE [LARGE SCALE GENOMIC DNA]</scope>
    <source>
        <strain evidence="16 17">TBRC 2177</strain>
    </source>
</reference>
<dbReference type="InterPro" id="IPR000445">
    <property type="entry name" value="HhH_motif"/>
</dbReference>
<comment type="catalytic activity">
    <reaction evidence="1 14">
        <text>Hydrolyzes free adenine bases from 7,8-dihydro-8-oxoguanine:adenine mismatched double-stranded DNA, leaving an apurinic site.</text>
        <dbReference type="EC" id="3.2.2.31"/>
    </reaction>
</comment>
<name>A0ABS5E4T5_9PROT</name>
<dbReference type="NCBIfam" id="TIGR01084">
    <property type="entry name" value="mutY"/>
    <property type="match status" value="1"/>
</dbReference>
<gene>
    <name evidence="16" type="primary">mutY</name>
    <name evidence="16" type="ORF">KB213_02395</name>
</gene>
<dbReference type="InterPro" id="IPR011257">
    <property type="entry name" value="DNA_glycosylase"/>
</dbReference>
<dbReference type="Proteomes" id="UP000677812">
    <property type="component" value="Unassembled WGS sequence"/>
</dbReference>
<dbReference type="InterPro" id="IPR005760">
    <property type="entry name" value="A/G_AdeGlyc_MutY"/>
</dbReference>
<dbReference type="CDD" id="cd03431">
    <property type="entry name" value="NUDIX_DNA_Glycosylase_C-MutY"/>
    <property type="match status" value="1"/>
</dbReference>
<keyword evidence="9" id="KW-0378">Hydrolase</keyword>
<evidence type="ECO:0000256" key="13">
    <source>
        <dbReference type="ARBA" id="ARBA00023295"/>
    </source>
</evidence>
<dbReference type="InterPro" id="IPR029119">
    <property type="entry name" value="MutY_C"/>
</dbReference>
<comment type="caution">
    <text evidence="16">The sequence shown here is derived from an EMBL/GenBank/DDBJ whole genome shotgun (WGS) entry which is preliminary data.</text>
</comment>
<evidence type="ECO:0000256" key="11">
    <source>
        <dbReference type="ARBA" id="ARBA00023014"/>
    </source>
</evidence>
<dbReference type="InterPro" id="IPR015797">
    <property type="entry name" value="NUDIX_hydrolase-like_dom_sf"/>
</dbReference>
<dbReference type="SUPFAM" id="SSF55811">
    <property type="entry name" value="Nudix"/>
    <property type="match status" value="1"/>
</dbReference>
<dbReference type="InterPro" id="IPR023170">
    <property type="entry name" value="HhH_base_excis_C"/>
</dbReference>
<dbReference type="RefSeq" id="WP_211680455.1">
    <property type="nucleotide sequence ID" value="NZ_JAGRQH010000001.1"/>
</dbReference>
<dbReference type="EMBL" id="JAGRQH010000001">
    <property type="protein sequence ID" value="MBR0558913.1"/>
    <property type="molecule type" value="Genomic_DNA"/>
</dbReference>
<evidence type="ECO:0000256" key="10">
    <source>
        <dbReference type="ARBA" id="ARBA00023004"/>
    </source>
</evidence>
<comment type="cofactor">
    <cofactor evidence="14">
        <name>[4Fe-4S] cluster</name>
        <dbReference type="ChEBI" id="CHEBI:49883"/>
    </cofactor>
    <text evidence="14">Binds 1 [4Fe-4S] cluster.</text>
</comment>
<keyword evidence="8 14" id="KW-0227">DNA damage</keyword>
<keyword evidence="12" id="KW-0234">DNA repair</keyword>
<dbReference type="Pfam" id="PF14815">
    <property type="entry name" value="NUDIX_4"/>
    <property type="match status" value="1"/>
</dbReference>
<keyword evidence="13 14" id="KW-0326">Glycosidase</keyword>
<evidence type="ECO:0000256" key="2">
    <source>
        <dbReference type="ARBA" id="ARBA00002933"/>
    </source>
</evidence>
<sequence length="351" mass="38955">MILNASELLRWYDTHRRSLPWRGSDKLRPSPYAVWLSEIMLQQTTVQAVIPYFERFFTDYPTVQALAAAPLEDVLQRWAGLGYYARARNLHACAQKVTERGGFPQTVDELQTLPGIGAYTARAVAAIAFGVPVVPVDGNVERVTSRLFAVEDPIPGARPQLHRHAATLNDDPIAKTRPSDFAQALFDLGSSICTPRNPTCLPCPWRTPCKAQAQGIAASLPKRAPKAVRPTRYGAHFIITDHQGQFLLRQRPAKGLLGGMDEFPGTEWRSSPWSEEEALNQAPALLSWTLCGEVTHIFSHFTLKVTVYGTRLLQNRNQTIDTDYGSFRPLKSAALPGIMSKCLALYKTSAQ</sequence>
<dbReference type="Pfam" id="PF00633">
    <property type="entry name" value="HHH"/>
    <property type="match status" value="1"/>
</dbReference>
<organism evidence="16 17">
    <name type="scientific">Neokomagataea anthophila</name>
    <dbReference type="NCBI Taxonomy" id="2826925"/>
    <lineage>
        <taxon>Bacteria</taxon>
        <taxon>Pseudomonadati</taxon>
        <taxon>Pseudomonadota</taxon>
        <taxon>Alphaproteobacteria</taxon>
        <taxon>Acetobacterales</taxon>
        <taxon>Acetobacteraceae</taxon>
        <taxon>Neokomagataea</taxon>
    </lineage>
</organism>
<keyword evidence="11" id="KW-0411">Iron-sulfur</keyword>
<protein>
    <recommendedName>
        <fullName evidence="5 14">Adenine DNA glycosylase</fullName>
        <ecNumber evidence="4 14">3.2.2.31</ecNumber>
    </recommendedName>
</protein>
<evidence type="ECO:0000256" key="4">
    <source>
        <dbReference type="ARBA" id="ARBA00012045"/>
    </source>
</evidence>
<keyword evidence="10 14" id="KW-0408">Iron</keyword>
<keyword evidence="6" id="KW-0004">4Fe-4S</keyword>
<evidence type="ECO:0000256" key="1">
    <source>
        <dbReference type="ARBA" id="ARBA00000843"/>
    </source>
</evidence>
<dbReference type="PANTHER" id="PTHR42944">
    <property type="entry name" value="ADENINE DNA GLYCOSYLASE"/>
    <property type="match status" value="1"/>
</dbReference>
<dbReference type="SMART" id="SM00478">
    <property type="entry name" value="ENDO3c"/>
    <property type="match status" value="1"/>
</dbReference>
<dbReference type="Gene3D" id="1.10.1670.10">
    <property type="entry name" value="Helix-hairpin-Helix base-excision DNA repair enzymes (C-terminal)"/>
    <property type="match status" value="1"/>
</dbReference>
<evidence type="ECO:0000256" key="6">
    <source>
        <dbReference type="ARBA" id="ARBA00022485"/>
    </source>
</evidence>
<dbReference type="EC" id="3.2.2.31" evidence="4 14"/>
<evidence type="ECO:0000259" key="15">
    <source>
        <dbReference type="SMART" id="SM00478"/>
    </source>
</evidence>
<evidence type="ECO:0000256" key="3">
    <source>
        <dbReference type="ARBA" id="ARBA00008343"/>
    </source>
</evidence>
<feature type="domain" description="HhH-GPD" evidence="15">
    <location>
        <begin position="40"/>
        <end position="191"/>
    </location>
</feature>
<evidence type="ECO:0000313" key="17">
    <source>
        <dbReference type="Proteomes" id="UP000677812"/>
    </source>
</evidence>
<dbReference type="PROSITE" id="PS01155">
    <property type="entry name" value="ENDONUCLEASE_III_2"/>
    <property type="match status" value="1"/>
</dbReference>
<keyword evidence="7" id="KW-0479">Metal-binding</keyword>
<dbReference type="Pfam" id="PF00730">
    <property type="entry name" value="HhH-GPD"/>
    <property type="match status" value="1"/>
</dbReference>
<comment type="similarity">
    <text evidence="3 14">Belongs to the Nth/MutY family.</text>
</comment>
<evidence type="ECO:0000256" key="8">
    <source>
        <dbReference type="ARBA" id="ARBA00022763"/>
    </source>
</evidence>
<evidence type="ECO:0000256" key="14">
    <source>
        <dbReference type="RuleBase" id="RU365096"/>
    </source>
</evidence>